<comment type="caution">
    <text evidence="8">The sequence shown here is derived from an EMBL/GenBank/DDBJ whole genome shotgun (WGS) entry which is preliminary data.</text>
</comment>
<dbReference type="Proteomes" id="UP000723714">
    <property type="component" value="Unassembled WGS sequence"/>
</dbReference>
<evidence type="ECO:0000256" key="4">
    <source>
        <dbReference type="ARBA" id="ARBA00022729"/>
    </source>
</evidence>
<feature type="domain" description="Solute-binding protein family 5" evidence="7">
    <location>
        <begin position="88"/>
        <end position="446"/>
    </location>
</feature>
<dbReference type="InterPro" id="IPR023765">
    <property type="entry name" value="SBP_5_CS"/>
</dbReference>
<dbReference type="InterPro" id="IPR000914">
    <property type="entry name" value="SBP_5_dom"/>
</dbReference>
<evidence type="ECO:0000259" key="7">
    <source>
        <dbReference type="Pfam" id="PF00496"/>
    </source>
</evidence>
<evidence type="ECO:0000313" key="8">
    <source>
        <dbReference type="EMBL" id="MBU3876222.1"/>
    </source>
</evidence>
<evidence type="ECO:0000256" key="3">
    <source>
        <dbReference type="ARBA" id="ARBA00022448"/>
    </source>
</evidence>
<dbReference type="EMBL" id="JABACJ020000008">
    <property type="protein sequence ID" value="MBU3876222.1"/>
    <property type="molecule type" value="Genomic_DNA"/>
</dbReference>
<evidence type="ECO:0000256" key="1">
    <source>
        <dbReference type="ARBA" id="ARBA00004193"/>
    </source>
</evidence>
<dbReference type="CDD" id="cd08493">
    <property type="entry name" value="PBP2_DppA_like"/>
    <property type="match status" value="1"/>
</dbReference>
<dbReference type="Pfam" id="PF00496">
    <property type="entry name" value="SBP_bac_5"/>
    <property type="match status" value="1"/>
</dbReference>
<dbReference type="PROSITE" id="PS51257">
    <property type="entry name" value="PROKAR_LIPOPROTEIN"/>
    <property type="match status" value="1"/>
</dbReference>
<sequence>MKKRLLCVLLTAAMAMTLAAGCGNSGGGEKKSEKKTTSSSSETSDTLIFAQGADPRSLDPAFADDGESTKINTNIYEGLVQYAAKTTEIEPCLAESWDISEDGLTYTFHLREGVKFHDGTDFNAEAVKYNFDRQLPGKATEDMPYAGFVFAPVKDVVADDEYTVTIHLNEAQTPFLANLAMIQGSPIVSPKALEENNGNVTKSPCGTGPYKFVSWDTEQSVILERNDEYWGEPAKMKNVIFKIIKDNSARVIALNNGEADIIDGIDATVVDQIKEAGNTVQTDEAMMTNYMAFNTTDGAFKDKEARRAICAAINVPEMVETLYQGYDVPATTFLPTSLPGYDESIKPAEYDPEAAKAKLGELGVTNIHIITYSNPRPYNTVGGQKLAEAVQGYLSKVGVECTIDAYDWTTFKTIAQGGDFDLMFAGWGGDNGDPDNFMNLLATDDPSMNYSHFHSDKYNELIAKGVITPVGEERSAIYTECEKIIADEAPILPISHANFMCGVAKNVDGFFYHVACGTKLAGVTKK</sequence>
<dbReference type="PROSITE" id="PS01040">
    <property type="entry name" value="SBP_BACTERIAL_5"/>
    <property type="match status" value="1"/>
</dbReference>
<evidence type="ECO:0000313" key="9">
    <source>
        <dbReference type="Proteomes" id="UP000723714"/>
    </source>
</evidence>
<comment type="similarity">
    <text evidence="2">Belongs to the bacterial solute-binding protein 5 family.</text>
</comment>
<feature type="region of interest" description="Disordered" evidence="5">
    <location>
        <begin position="24"/>
        <end position="45"/>
    </location>
</feature>
<keyword evidence="3" id="KW-0813">Transport</keyword>
<feature type="signal peptide" evidence="6">
    <location>
        <begin position="1"/>
        <end position="19"/>
    </location>
</feature>
<dbReference type="InterPro" id="IPR039424">
    <property type="entry name" value="SBP_5"/>
</dbReference>
<protein>
    <submittedName>
        <fullName evidence="8">ABC transporter substrate-binding protein</fullName>
    </submittedName>
</protein>
<proteinExistence type="inferred from homology"/>
<organism evidence="8 9">
    <name type="scientific">Faecalicatena faecalis</name>
    <dbReference type="NCBI Taxonomy" id="2726362"/>
    <lineage>
        <taxon>Bacteria</taxon>
        <taxon>Bacillati</taxon>
        <taxon>Bacillota</taxon>
        <taxon>Clostridia</taxon>
        <taxon>Lachnospirales</taxon>
        <taxon>Lachnospiraceae</taxon>
        <taxon>Faecalicatena</taxon>
    </lineage>
</organism>
<reference evidence="8 9" key="1">
    <citation type="submission" date="2021-06" db="EMBL/GenBank/DDBJ databases">
        <title>Faecalicatena sp. nov. isolated from porcine feces.</title>
        <authorList>
            <person name="Oh B.S."/>
            <person name="Lee J.H."/>
        </authorList>
    </citation>
    <scope>NUCLEOTIDE SEQUENCE [LARGE SCALE GENOMIC DNA]</scope>
    <source>
        <strain evidence="8 9">AGMB00832</strain>
    </source>
</reference>
<keyword evidence="9" id="KW-1185">Reference proteome</keyword>
<evidence type="ECO:0000256" key="6">
    <source>
        <dbReference type="SAM" id="SignalP"/>
    </source>
</evidence>
<dbReference type="PIRSF" id="PIRSF002741">
    <property type="entry name" value="MppA"/>
    <property type="match status" value="1"/>
</dbReference>
<dbReference type="PANTHER" id="PTHR30290">
    <property type="entry name" value="PERIPLASMIC BINDING COMPONENT OF ABC TRANSPORTER"/>
    <property type="match status" value="1"/>
</dbReference>
<keyword evidence="4 6" id="KW-0732">Signal</keyword>
<evidence type="ECO:0000256" key="2">
    <source>
        <dbReference type="ARBA" id="ARBA00005695"/>
    </source>
</evidence>
<dbReference type="RefSeq" id="WP_216241298.1">
    <property type="nucleotide sequence ID" value="NZ_JABACJ020000008.1"/>
</dbReference>
<accession>A0ABS6D4S3</accession>
<evidence type="ECO:0000256" key="5">
    <source>
        <dbReference type="SAM" id="MobiDB-lite"/>
    </source>
</evidence>
<name>A0ABS6D4S3_9FIRM</name>
<dbReference type="InterPro" id="IPR030678">
    <property type="entry name" value="Peptide/Ni-bd"/>
</dbReference>
<feature type="chain" id="PRO_5045482216" evidence="6">
    <location>
        <begin position="20"/>
        <end position="526"/>
    </location>
</feature>
<comment type="subcellular location">
    <subcellularLocation>
        <location evidence="1">Cell membrane</location>
        <topology evidence="1">Lipid-anchor</topology>
    </subcellularLocation>
</comment>
<gene>
    <name evidence="8" type="ORF">HGO97_010400</name>
</gene>
<dbReference type="PANTHER" id="PTHR30290:SF9">
    <property type="entry name" value="OLIGOPEPTIDE-BINDING PROTEIN APPA"/>
    <property type="match status" value="1"/>
</dbReference>